<protein>
    <recommendedName>
        <fullName evidence="11">Vps53 N-terminal domain-containing protein</fullName>
    </recommendedName>
</protein>
<sequence>MPPIRFSDAVEKALSDVCPTNDPVCQPGFDPVGHLNSLFLDEASLDNLPTFVDEVKARLKQTESALLRGVEAQAANATTAEKDLRSAKTAVIALHDRVLDIKGKAAKSQDAVQELCRHIRRLDVAKTNLNAGISMLRSIQLWMLQLQSVSISFERRKFNQCRDALLEAQRYASTFEHMKEFPIVKKVNSCQAGLFKKINHYILHSVFGNKKPEPHEYTTMAEACGVVDLLGNESVKALRESFIANVSESYDVRFKPGQENAKLERTERRYVHIRNLLEQYESMFHNVFPKHWCVPQELCVTLCLRTKADLDRLLAEEAGDIDVVVLAYVLQKTLDIERDLTRMMAWRGELRGKSGLPDYKYNGMILSSFKNHMGIFVSNEDKLMGDALSQPIVIEVEKNGSENADSNGACSPSKNSAMMYAWNDDSDTSVGTTIPMAEDIFIFIKESLKRTLRISQQDVLIDMAAVWRKHLLSFSSIIAKNIPTIASTREEMRRACIIINTTELCRTMSKNLGDEVCTRCDVPAKELGFDRVSDAFSALYSSVVVSIVKGTESNMSPFLSEYCNEGFVKQRKGEQDIHDESQLIRSMSSVLHDMLVVCAAVLPSSPLRFLLDKIASTVIPLYTDIFYRMRRLSSDFVIGLMRIDSAALERTFLQLPNYNKPERFPPTLLTGYNRCVRREFDRFNRMLKVLQVDATKNTFVDVYHELILPEDRSIRNFVRLIELKGRKREDVRAWIASLSKLGVVEATQRDMRRDIAMGIAGGSSAQSAMTGLTGAVVGGKMFSNLFHLSSSNNVQAAGNTGMVGGKAGGSPRNGGESHGRNGA</sequence>
<dbReference type="GO" id="GO:0042147">
    <property type="term" value="P:retrograde transport, endosome to Golgi"/>
    <property type="evidence" value="ECO:0007669"/>
    <property type="project" value="InterPro"/>
</dbReference>
<dbReference type="InterPro" id="IPR039766">
    <property type="entry name" value="Vps53"/>
</dbReference>
<dbReference type="Pfam" id="PF04100">
    <property type="entry name" value="Vps53_N"/>
    <property type="match status" value="1"/>
</dbReference>
<feature type="region of interest" description="Disordered" evidence="7">
    <location>
        <begin position="799"/>
        <end position="823"/>
    </location>
</feature>
<evidence type="ECO:0000256" key="1">
    <source>
        <dbReference type="ARBA" id="ARBA00004150"/>
    </source>
</evidence>
<name>G0U4T4_TRYVY</name>
<evidence type="ECO:0000256" key="5">
    <source>
        <dbReference type="ARBA" id="ARBA00023034"/>
    </source>
</evidence>
<evidence type="ECO:0000313" key="10">
    <source>
        <dbReference type="EMBL" id="CCC52449.1"/>
    </source>
</evidence>
<comment type="subcellular location">
    <subcellularLocation>
        <location evidence="2">Endosome membrane</location>
        <topology evidence="2">Peripheral membrane protein</topology>
    </subcellularLocation>
    <subcellularLocation>
        <location evidence="1">Golgi apparatus</location>
        <location evidence="1">trans-Golgi network membrane</location>
        <topology evidence="1">Peripheral membrane protein</topology>
    </subcellularLocation>
</comment>
<dbReference type="Pfam" id="PF16854">
    <property type="entry name" value="VPS53_C"/>
    <property type="match status" value="1"/>
</dbReference>
<dbReference type="GO" id="GO:0005829">
    <property type="term" value="C:cytosol"/>
    <property type="evidence" value="ECO:0007669"/>
    <property type="project" value="GOC"/>
</dbReference>
<dbReference type="EMBL" id="HE573026">
    <property type="protein sequence ID" value="CCC52449.1"/>
    <property type="molecule type" value="Genomic_DNA"/>
</dbReference>
<gene>
    <name evidence="10" type="ORF">TVY486_1014920</name>
</gene>
<evidence type="ECO:0000259" key="8">
    <source>
        <dbReference type="Pfam" id="PF04100"/>
    </source>
</evidence>
<dbReference type="GO" id="GO:0010008">
    <property type="term" value="C:endosome membrane"/>
    <property type="evidence" value="ECO:0007669"/>
    <property type="project" value="UniProtKB-SubCell"/>
</dbReference>
<dbReference type="GO" id="GO:0000938">
    <property type="term" value="C:GARP complex"/>
    <property type="evidence" value="ECO:0007669"/>
    <property type="project" value="InterPro"/>
</dbReference>
<evidence type="ECO:0000256" key="4">
    <source>
        <dbReference type="ARBA" id="ARBA00022753"/>
    </source>
</evidence>
<evidence type="ECO:0000256" key="7">
    <source>
        <dbReference type="SAM" id="MobiDB-lite"/>
    </source>
</evidence>
<dbReference type="PANTHER" id="PTHR12820:SF0">
    <property type="entry name" value="VACUOLAR PROTEIN SORTING-ASSOCIATED PROTEIN 53 HOMOLOG"/>
    <property type="match status" value="1"/>
</dbReference>
<keyword evidence="6" id="KW-0472">Membrane</keyword>
<dbReference type="InterPro" id="IPR031745">
    <property type="entry name" value="Vps53_C"/>
</dbReference>
<evidence type="ECO:0000256" key="6">
    <source>
        <dbReference type="ARBA" id="ARBA00023136"/>
    </source>
</evidence>
<reference evidence="10" key="1">
    <citation type="journal article" date="2012" name="Proc. Natl. Acad. Sci. U.S.A.">
        <title>Antigenic diversity is generated by distinct evolutionary mechanisms in African trypanosome species.</title>
        <authorList>
            <person name="Jackson A.P."/>
            <person name="Berry A."/>
            <person name="Aslett M."/>
            <person name="Allison H.C."/>
            <person name="Burton P."/>
            <person name="Vavrova-Anderson J."/>
            <person name="Brown R."/>
            <person name="Browne H."/>
            <person name="Corton N."/>
            <person name="Hauser H."/>
            <person name="Gamble J."/>
            <person name="Gilderthorp R."/>
            <person name="Marcello L."/>
            <person name="McQuillan J."/>
            <person name="Otto T.D."/>
            <person name="Quail M.A."/>
            <person name="Sanders M.J."/>
            <person name="van Tonder A."/>
            <person name="Ginger M.L."/>
            <person name="Field M.C."/>
            <person name="Barry J.D."/>
            <person name="Hertz-Fowler C."/>
            <person name="Berriman M."/>
        </authorList>
    </citation>
    <scope>NUCLEOTIDE SEQUENCE</scope>
    <source>
        <strain evidence="10">Y486</strain>
    </source>
</reference>
<dbReference type="AlphaFoldDB" id="G0U4T4"/>
<evidence type="ECO:0000256" key="2">
    <source>
        <dbReference type="ARBA" id="ARBA00004481"/>
    </source>
</evidence>
<dbReference type="VEuPathDB" id="TriTrypDB:TvY486_1014920"/>
<organism evidence="10">
    <name type="scientific">Trypanosoma vivax (strain Y486)</name>
    <dbReference type="NCBI Taxonomy" id="1055687"/>
    <lineage>
        <taxon>Eukaryota</taxon>
        <taxon>Discoba</taxon>
        <taxon>Euglenozoa</taxon>
        <taxon>Kinetoplastea</taxon>
        <taxon>Metakinetoplastina</taxon>
        <taxon>Trypanosomatida</taxon>
        <taxon>Trypanosomatidae</taxon>
        <taxon>Trypanosoma</taxon>
        <taxon>Duttonella</taxon>
    </lineage>
</organism>
<evidence type="ECO:0000259" key="9">
    <source>
        <dbReference type="Pfam" id="PF16854"/>
    </source>
</evidence>
<comment type="similarity">
    <text evidence="3">Belongs to the VPS53 family.</text>
</comment>
<dbReference type="InterPro" id="IPR007234">
    <property type="entry name" value="Vps53_N"/>
</dbReference>
<feature type="domain" description="Vps53 N-terminal" evidence="8">
    <location>
        <begin position="29"/>
        <end position="390"/>
    </location>
</feature>
<dbReference type="PANTHER" id="PTHR12820">
    <property type="entry name" value="VACUOLAR SORTING PROTEIN 53"/>
    <property type="match status" value="1"/>
</dbReference>
<accession>G0U4T4</accession>
<proteinExistence type="inferred from homology"/>
<keyword evidence="4" id="KW-0967">Endosome</keyword>
<keyword evidence="5" id="KW-0333">Golgi apparatus</keyword>
<evidence type="ECO:0000256" key="3">
    <source>
        <dbReference type="ARBA" id="ARBA00008628"/>
    </source>
</evidence>
<evidence type="ECO:0008006" key="11">
    <source>
        <dbReference type="Google" id="ProtNLM"/>
    </source>
</evidence>
<feature type="domain" description="Vps53 C-terminal" evidence="9">
    <location>
        <begin position="642"/>
        <end position="725"/>
    </location>
</feature>
<feature type="compositionally biased region" description="Gly residues" evidence="7">
    <location>
        <begin position="801"/>
        <end position="812"/>
    </location>
</feature>